<dbReference type="Pfam" id="PF08669">
    <property type="entry name" value="GCV_T_C"/>
    <property type="match status" value="1"/>
</dbReference>
<evidence type="ECO:0000259" key="3">
    <source>
        <dbReference type="Pfam" id="PF01571"/>
    </source>
</evidence>
<dbReference type="GO" id="GO:0008483">
    <property type="term" value="F:transaminase activity"/>
    <property type="evidence" value="ECO:0007669"/>
    <property type="project" value="UniProtKB-KW"/>
</dbReference>
<dbReference type="SUPFAM" id="SSF101790">
    <property type="entry name" value="Aminomethyltransferase beta-barrel domain"/>
    <property type="match status" value="1"/>
</dbReference>
<dbReference type="InterPro" id="IPR028896">
    <property type="entry name" value="GcvT/YgfZ/DmdA"/>
</dbReference>
<organism evidence="5 6">
    <name type="scientific">Dasania phycosphaerae</name>
    <dbReference type="NCBI Taxonomy" id="2950436"/>
    <lineage>
        <taxon>Bacteria</taxon>
        <taxon>Pseudomonadati</taxon>
        <taxon>Pseudomonadota</taxon>
        <taxon>Gammaproteobacteria</taxon>
        <taxon>Cellvibrionales</taxon>
        <taxon>Spongiibacteraceae</taxon>
        <taxon>Dasania</taxon>
    </lineage>
</organism>
<name>A0A9J6RNL2_9GAMM</name>
<evidence type="ECO:0000259" key="4">
    <source>
        <dbReference type="Pfam" id="PF08669"/>
    </source>
</evidence>
<evidence type="ECO:0000256" key="1">
    <source>
        <dbReference type="ARBA" id="ARBA00022576"/>
    </source>
</evidence>
<dbReference type="InterPro" id="IPR027266">
    <property type="entry name" value="TrmE/GcvT-like"/>
</dbReference>
<dbReference type="PANTHER" id="PTHR43757:SF2">
    <property type="entry name" value="AMINOMETHYLTRANSFERASE, MITOCHONDRIAL"/>
    <property type="match status" value="1"/>
</dbReference>
<dbReference type="InterPro" id="IPR029043">
    <property type="entry name" value="GcvT/YgfZ_C"/>
</dbReference>
<dbReference type="EMBL" id="JAPTGG010000007">
    <property type="protein sequence ID" value="MCZ0865597.1"/>
    <property type="molecule type" value="Genomic_DNA"/>
</dbReference>
<dbReference type="Gene3D" id="3.30.1360.120">
    <property type="entry name" value="Probable tRNA modification gtpase trme, domain 1"/>
    <property type="match status" value="1"/>
</dbReference>
<dbReference type="SUPFAM" id="SSF103025">
    <property type="entry name" value="Folate-binding domain"/>
    <property type="match status" value="1"/>
</dbReference>
<feature type="binding site" evidence="2">
    <location>
        <position position="208"/>
    </location>
    <ligand>
        <name>substrate</name>
    </ligand>
</feature>
<feature type="domain" description="Aminomethyltransferase C-terminal" evidence="4">
    <location>
        <begin position="304"/>
        <end position="389"/>
    </location>
</feature>
<dbReference type="PANTHER" id="PTHR43757">
    <property type="entry name" value="AMINOMETHYLTRANSFERASE"/>
    <property type="match status" value="1"/>
</dbReference>
<evidence type="ECO:0000313" key="5">
    <source>
        <dbReference type="EMBL" id="MCZ0865597.1"/>
    </source>
</evidence>
<dbReference type="Pfam" id="PF01571">
    <property type="entry name" value="GCV_T"/>
    <property type="match status" value="1"/>
</dbReference>
<accession>A0A9J6RNL2</accession>
<proteinExistence type="predicted"/>
<dbReference type="PIRSF" id="PIRSF006487">
    <property type="entry name" value="GcvT"/>
    <property type="match status" value="1"/>
</dbReference>
<keyword evidence="1" id="KW-0808">Transferase</keyword>
<comment type="caution">
    <text evidence="5">The sequence shown here is derived from an EMBL/GenBank/DDBJ whole genome shotgun (WGS) entry which is preliminary data.</text>
</comment>
<dbReference type="InterPro" id="IPR013977">
    <property type="entry name" value="GcvT_C"/>
</dbReference>
<feature type="domain" description="GCVT N-terminal" evidence="3">
    <location>
        <begin position="35"/>
        <end position="284"/>
    </location>
</feature>
<evidence type="ECO:0000313" key="6">
    <source>
        <dbReference type="Proteomes" id="UP001069090"/>
    </source>
</evidence>
<gene>
    <name evidence="5" type="ORF">O0V09_10315</name>
</gene>
<protein>
    <submittedName>
        <fullName evidence="5">Aminomethyltransferase family protein</fullName>
    </submittedName>
</protein>
<dbReference type="InterPro" id="IPR006222">
    <property type="entry name" value="GCVT_N"/>
</dbReference>
<dbReference type="RefSeq" id="WP_258331742.1">
    <property type="nucleotide sequence ID" value="NZ_JAPTGG010000007.1"/>
</dbReference>
<keyword evidence="6" id="KW-1185">Reference proteome</keyword>
<evidence type="ECO:0000256" key="2">
    <source>
        <dbReference type="PIRSR" id="PIRSR006487-1"/>
    </source>
</evidence>
<dbReference type="Proteomes" id="UP001069090">
    <property type="component" value="Unassembled WGS sequence"/>
</dbReference>
<reference evidence="5 6" key="1">
    <citation type="submission" date="2022-12" db="EMBL/GenBank/DDBJ databases">
        <title>Dasania phycosphaerae sp. nov., isolated from particulate material of the south coast of Korea.</title>
        <authorList>
            <person name="Jiang Y."/>
        </authorList>
    </citation>
    <scope>NUCLEOTIDE SEQUENCE [LARGE SCALE GENOMIC DNA]</scope>
    <source>
        <strain evidence="5 6">GY-19</strain>
    </source>
</reference>
<sequence>MSEVSVQQANDRETMLIHTPFHSRSSALNKLNSWENWKGFMVAHEYDDYELEYFAIRSQTGVMDLTPMTKYRITGPDAEAYLNRLVTRDVTKIKVGRVGYTVWCNSDGQVMDDGTIFHLAEDEYRLCSYTHCIDWLMWSAEGFDVEIVDETKQVAALAVQGPTSCSCLMAMGLEGIENLKPFGLTTFPFEGGELMVSRTGFTGDLGYELWVEPALAEALWDQLFAAGKQYLIRPFGLYALDMARKEAGFIQAAVDFVPAEDQVRVGRTRSPFEIGLGWLVDFNKPFFNGRKALLKEKENGSRYRFVMLDIEGNKPANNSFILNKKGKVIGTVTSAGWCPSAKANVAFGQVDAKYGEIGEELITEIYYERELHWTKVLAKSVVVKGPMYDPPRRRATPPAPF</sequence>
<dbReference type="AlphaFoldDB" id="A0A9J6RNL2"/>
<dbReference type="GO" id="GO:0005829">
    <property type="term" value="C:cytosol"/>
    <property type="evidence" value="ECO:0007669"/>
    <property type="project" value="TreeGrafter"/>
</dbReference>
<keyword evidence="1" id="KW-0032">Aminotransferase</keyword>